<comment type="similarity">
    <text evidence="2">Belongs to the complex I subunit 4L family.</text>
</comment>
<dbReference type="InterPro" id="IPR039428">
    <property type="entry name" value="NUOK/Mnh_C1-like"/>
</dbReference>
<comment type="subcellular location">
    <subcellularLocation>
        <location evidence="1">Membrane</location>
        <topology evidence="1">Multi-pass membrane protein</topology>
    </subcellularLocation>
</comment>
<evidence type="ECO:0000256" key="7">
    <source>
        <dbReference type="ARBA" id="ARBA00023027"/>
    </source>
</evidence>
<geneLocation type="mitochondrion" evidence="12"/>
<evidence type="ECO:0000256" key="8">
    <source>
        <dbReference type="ARBA" id="ARBA00023136"/>
    </source>
</evidence>
<evidence type="ECO:0000256" key="3">
    <source>
        <dbReference type="ARBA" id="ARBA00016612"/>
    </source>
</evidence>
<evidence type="ECO:0000256" key="2">
    <source>
        <dbReference type="ARBA" id="ARBA00010519"/>
    </source>
</evidence>
<accession>A0A1L5BW97</accession>
<dbReference type="AlphaFoldDB" id="A0A1L5BW97"/>
<sequence>MVIFYVETSVWFGLAAGLCSFILNYRHFLTSLLSLEYMVVLIYWGASMIIFKDADFFFSLFYLTVAVCEGALGLSLLISATYSHGSDFMKMYNNLNC</sequence>
<evidence type="ECO:0000313" key="12">
    <source>
        <dbReference type="EMBL" id="APL97233.1"/>
    </source>
</evidence>
<feature type="transmembrane region" description="Helical" evidence="11">
    <location>
        <begin position="57"/>
        <end position="82"/>
    </location>
</feature>
<keyword evidence="4 11" id="KW-0812">Transmembrane</keyword>
<evidence type="ECO:0000256" key="5">
    <source>
        <dbReference type="ARBA" id="ARBA00022967"/>
    </source>
</evidence>
<feature type="transmembrane region" description="Helical" evidence="11">
    <location>
        <begin position="6"/>
        <end position="25"/>
    </location>
</feature>
<keyword evidence="12" id="KW-0496">Mitochondrion</keyword>
<organism evidence="12">
    <name type="scientific">Crypturopus tuberculatus</name>
    <dbReference type="NCBI Taxonomy" id="686701"/>
    <lineage>
        <taxon>Eukaryota</taxon>
        <taxon>Metazoa</taxon>
        <taxon>Ecdysozoa</taxon>
        <taxon>Arthropoda</taxon>
        <taxon>Crustacea</taxon>
        <taxon>Multicrustacea</taxon>
        <taxon>Malacostraca</taxon>
        <taxon>Eumalacostraca</taxon>
        <taxon>Peracarida</taxon>
        <taxon>Amphipoda</taxon>
        <taxon>Senticaudata</taxon>
        <taxon>Gammarida</taxon>
        <taxon>Gammaridira</taxon>
        <taxon>Gammaroidea</taxon>
        <taxon>Micruropodidae</taxon>
        <taxon>Crypturopodinae</taxon>
        <taxon>Crypturopus</taxon>
    </lineage>
</organism>
<evidence type="ECO:0000256" key="6">
    <source>
        <dbReference type="ARBA" id="ARBA00022989"/>
    </source>
</evidence>
<evidence type="ECO:0000256" key="10">
    <source>
        <dbReference type="ARBA" id="ARBA00049551"/>
    </source>
</evidence>
<name>A0A1L5BW97_9CRUS</name>
<dbReference type="GO" id="GO:0016020">
    <property type="term" value="C:membrane"/>
    <property type="evidence" value="ECO:0007669"/>
    <property type="project" value="UniProtKB-SubCell"/>
</dbReference>
<evidence type="ECO:0000256" key="11">
    <source>
        <dbReference type="SAM" id="Phobius"/>
    </source>
</evidence>
<keyword evidence="5" id="KW-1278">Translocase</keyword>
<keyword evidence="7" id="KW-0520">NAD</keyword>
<evidence type="ECO:0000256" key="9">
    <source>
        <dbReference type="ARBA" id="ARBA00031586"/>
    </source>
</evidence>
<keyword evidence="6 11" id="KW-1133">Transmembrane helix</keyword>
<dbReference type="Pfam" id="PF00420">
    <property type="entry name" value="Oxidored_q2"/>
    <property type="match status" value="1"/>
</dbReference>
<evidence type="ECO:0000256" key="4">
    <source>
        <dbReference type="ARBA" id="ARBA00022692"/>
    </source>
</evidence>
<reference evidence="12" key="1">
    <citation type="journal article" date="2016" name="BMC Genomics">
        <title>Evolution of mitochondrial genomes in Baikalian amphipods.</title>
        <authorList>
            <person name="Romanova E.V."/>
            <person name="Aleoshin V.V."/>
            <person name="Kamaltynov R.M."/>
            <person name="Mikhailov K.V."/>
            <person name="Logacheva M.D."/>
            <person name="Sirotinina E.A."/>
            <person name="Gornov A.Y."/>
            <person name="Anikin A.S."/>
            <person name="Sherbakov D.Y."/>
        </authorList>
    </citation>
    <scope>NUCLEOTIDE SEQUENCE</scope>
</reference>
<evidence type="ECO:0000256" key="1">
    <source>
        <dbReference type="ARBA" id="ARBA00004141"/>
    </source>
</evidence>
<feature type="transmembrane region" description="Helical" evidence="11">
    <location>
        <begin position="32"/>
        <end position="51"/>
    </location>
</feature>
<comment type="catalytic activity">
    <reaction evidence="10">
        <text>a ubiquinone + NADH + 5 H(+)(in) = a ubiquinol + NAD(+) + 4 H(+)(out)</text>
        <dbReference type="Rhea" id="RHEA:29091"/>
        <dbReference type="Rhea" id="RHEA-COMP:9565"/>
        <dbReference type="Rhea" id="RHEA-COMP:9566"/>
        <dbReference type="ChEBI" id="CHEBI:15378"/>
        <dbReference type="ChEBI" id="CHEBI:16389"/>
        <dbReference type="ChEBI" id="CHEBI:17976"/>
        <dbReference type="ChEBI" id="CHEBI:57540"/>
        <dbReference type="ChEBI" id="CHEBI:57945"/>
        <dbReference type="EC" id="7.1.1.2"/>
    </reaction>
</comment>
<dbReference type="Gene3D" id="1.10.287.3510">
    <property type="match status" value="1"/>
</dbReference>
<dbReference type="EMBL" id="KX341963">
    <property type="protein sequence ID" value="APL97233.1"/>
    <property type="molecule type" value="Genomic_DNA"/>
</dbReference>
<keyword evidence="8 11" id="KW-0472">Membrane</keyword>
<proteinExistence type="inferred from homology"/>
<dbReference type="SMR" id="A0A1L5BW97"/>
<protein>
    <recommendedName>
        <fullName evidence="3">NADH-ubiquinone oxidoreductase chain 4L</fullName>
    </recommendedName>
    <alternativeName>
        <fullName evidence="9">NADH dehydrogenase subunit 4L</fullName>
    </alternativeName>
</protein>
<dbReference type="GO" id="GO:0008137">
    <property type="term" value="F:NADH dehydrogenase (ubiquinone) activity"/>
    <property type="evidence" value="ECO:0007669"/>
    <property type="project" value="UniProtKB-EC"/>
</dbReference>
<gene>
    <name evidence="12" type="primary">ND4L</name>
</gene>